<protein>
    <recommendedName>
        <fullName evidence="4">DUF2381 family protein</fullName>
    </recommendedName>
</protein>
<keyword evidence="3" id="KW-1185">Reference proteome</keyword>
<dbReference type="EMBL" id="JBGUAW010000008">
    <property type="protein sequence ID" value="MFA9461780.1"/>
    <property type="molecule type" value="Genomic_DNA"/>
</dbReference>
<gene>
    <name evidence="2" type="ORF">ACERLL_13215</name>
</gene>
<proteinExistence type="predicted"/>
<organism evidence="2 3">
    <name type="scientific">Thiohalorhabdus methylotrophus</name>
    <dbReference type="NCBI Taxonomy" id="3242694"/>
    <lineage>
        <taxon>Bacteria</taxon>
        <taxon>Pseudomonadati</taxon>
        <taxon>Pseudomonadota</taxon>
        <taxon>Gammaproteobacteria</taxon>
        <taxon>Thiohalorhabdales</taxon>
        <taxon>Thiohalorhabdaceae</taxon>
        <taxon>Thiohalorhabdus</taxon>
    </lineage>
</organism>
<comment type="caution">
    <text evidence="2">The sequence shown here is derived from an EMBL/GenBank/DDBJ whole genome shotgun (WGS) entry which is preliminary data.</text>
</comment>
<name>A0ABV4U0B9_9GAMM</name>
<evidence type="ECO:0000313" key="3">
    <source>
        <dbReference type="Proteomes" id="UP001575181"/>
    </source>
</evidence>
<evidence type="ECO:0000256" key="1">
    <source>
        <dbReference type="SAM" id="MobiDB-lite"/>
    </source>
</evidence>
<dbReference type="Proteomes" id="UP001575181">
    <property type="component" value="Unassembled WGS sequence"/>
</dbReference>
<feature type="region of interest" description="Disordered" evidence="1">
    <location>
        <begin position="70"/>
        <end position="126"/>
    </location>
</feature>
<evidence type="ECO:0000313" key="2">
    <source>
        <dbReference type="EMBL" id="MFA9461780.1"/>
    </source>
</evidence>
<evidence type="ECO:0008006" key="4">
    <source>
        <dbReference type="Google" id="ProtNLM"/>
    </source>
</evidence>
<sequence>MALAAPAHVLAAVHPEGTRAQQEAGPAELVRIQVLDKVEGKRRTMTLPLAVTIPLPDTVHSIRVTRFTEDFALAEPPRTEPAQGPRQNGEAPGQSDPEAIPIADDSPLVPQDWGPSKKPEPVPRAAGEENPAALLKLYRGNQLVGSSWIFQKAPHLFQPSNMRYTFQLLGVDETAKTP</sequence>
<accession>A0ABV4U0B9</accession>
<dbReference type="RefSeq" id="WP_373656556.1">
    <property type="nucleotide sequence ID" value="NZ_JBGUAW010000008.1"/>
</dbReference>
<reference evidence="2 3" key="1">
    <citation type="submission" date="2024-08" db="EMBL/GenBank/DDBJ databases">
        <title>Whole-genome sequencing of halo(alkali)philic microorganisms from hypersaline lakes.</title>
        <authorList>
            <person name="Sorokin D.Y."/>
            <person name="Merkel A.Y."/>
            <person name="Messina E."/>
            <person name="Yakimov M."/>
        </authorList>
    </citation>
    <scope>NUCLEOTIDE SEQUENCE [LARGE SCALE GENOMIC DNA]</scope>
    <source>
        <strain evidence="2 3">Cl-TMA</strain>
    </source>
</reference>